<dbReference type="Proteomes" id="UP001190700">
    <property type="component" value="Unassembled WGS sequence"/>
</dbReference>
<feature type="domain" description="Cyclic nucleotide-binding" evidence="1">
    <location>
        <begin position="57"/>
        <end position="144"/>
    </location>
</feature>
<organism evidence="2 3">
    <name type="scientific">Cymbomonas tetramitiformis</name>
    <dbReference type="NCBI Taxonomy" id="36881"/>
    <lineage>
        <taxon>Eukaryota</taxon>
        <taxon>Viridiplantae</taxon>
        <taxon>Chlorophyta</taxon>
        <taxon>Pyramimonadophyceae</taxon>
        <taxon>Pyramimonadales</taxon>
        <taxon>Pyramimonadaceae</taxon>
        <taxon>Cymbomonas</taxon>
    </lineage>
</organism>
<gene>
    <name evidence="2" type="ORF">CYMTET_11324</name>
</gene>
<accession>A0AAE0GMX6</accession>
<protein>
    <recommendedName>
        <fullName evidence="1">Cyclic nucleotide-binding domain-containing protein</fullName>
    </recommendedName>
</protein>
<dbReference type="InterPro" id="IPR018490">
    <property type="entry name" value="cNMP-bd_dom_sf"/>
</dbReference>
<evidence type="ECO:0000259" key="1">
    <source>
        <dbReference type="PROSITE" id="PS50042"/>
    </source>
</evidence>
<comment type="caution">
    <text evidence="2">The sequence shown here is derived from an EMBL/GenBank/DDBJ whole genome shotgun (WGS) entry which is preliminary data.</text>
</comment>
<dbReference type="SUPFAM" id="SSF51206">
    <property type="entry name" value="cAMP-binding domain-like"/>
    <property type="match status" value="1"/>
</dbReference>
<dbReference type="Gene3D" id="2.60.120.10">
    <property type="entry name" value="Jelly Rolls"/>
    <property type="match status" value="1"/>
</dbReference>
<dbReference type="EMBL" id="LGRX02004233">
    <property type="protein sequence ID" value="KAK3280853.1"/>
    <property type="molecule type" value="Genomic_DNA"/>
</dbReference>
<dbReference type="InterPro" id="IPR000595">
    <property type="entry name" value="cNMP-bd_dom"/>
</dbReference>
<dbReference type="AlphaFoldDB" id="A0AAE0GMX6"/>
<dbReference type="Pfam" id="PF00027">
    <property type="entry name" value="cNMP_binding"/>
    <property type="match status" value="1"/>
</dbReference>
<dbReference type="SMART" id="SM00100">
    <property type="entry name" value="cNMP"/>
    <property type="match status" value="1"/>
</dbReference>
<proteinExistence type="predicted"/>
<feature type="non-terminal residue" evidence="2">
    <location>
        <position position="191"/>
    </location>
</feature>
<name>A0AAE0GMX6_9CHLO</name>
<reference evidence="2 3" key="1">
    <citation type="journal article" date="2015" name="Genome Biol. Evol.">
        <title>Comparative Genomics of a Bacterivorous Green Alga Reveals Evolutionary Causalities and Consequences of Phago-Mixotrophic Mode of Nutrition.</title>
        <authorList>
            <person name="Burns J.A."/>
            <person name="Paasch A."/>
            <person name="Narechania A."/>
            <person name="Kim E."/>
        </authorList>
    </citation>
    <scope>NUCLEOTIDE SEQUENCE [LARGE SCALE GENOMIC DNA]</scope>
    <source>
        <strain evidence="2 3">PLY_AMNH</strain>
    </source>
</reference>
<dbReference type="InterPro" id="IPR014710">
    <property type="entry name" value="RmlC-like_jellyroll"/>
</dbReference>
<sequence>MAPRRKLALEPKADRQVTYTHGATHTSDEIETEAKPVQIAWDERLRLLIECQGISPNFNGLDLADLAIIAESCDILAYPPGSSLMKKNGEANFVAVVLRGLAVVVDKDFKEGQAWFPLARLRPGAIAGEVSLFQGGKRAADVVASIGLVVVQFYFDGSSFFTREYPDTWMKLLRMFARTRIAKFALAQSER</sequence>
<evidence type="ECO:0000313" key="2">
    <source>
        <dbReference type="EMBL" id="KAK3280853.1"/>
    </source>
</evidence>
<evidence type="ECO:0000313" key="3">
    <source>
        <dbReference type="Proteomes" id="UP001190700"/>
    </source>
</evidence>
<dbReference type="CDD" id="cd00038">
    <property type="entry name" value="CAP_ED"/>
    <property type="match status" value="1"/>
</dbReference>
<dbReference type="PROSITE" id="PS50042">
    <property type="entry name" value="CNMP_BINDING_3"/>
    <property type="match status" value="1"/>
</dbReference>
<keyword evidence="3" id="KW-1185">Reference proteome</keyword>